<evidence type="ECO:0000256" key="10">
    <source>
        <dbReference type="RuleBase" id="RU363036"/>
    </source>
</evidence>
<dbReference type="InterPro" id="IPR002305">
    <property type="entry name" value="aa-tRNA-synth_Ic"/>
</dbReference>
<evidence type="ECO:0000256" key="3">
    <source>
        <dbReference type="ARBA" id="ARBA00013161"/>
    </source>
</evidence>
<protein>
    <recommendedName>
        <fullName evidence="3">tryptophan--tRNA ligase</fullName>
        <ecNumber evidence="3">6.1.1.2</ecNumber>
    </recommendedName>
    <alternativeName>
        <fullName evidence="9">Tryptophanyl-tRNA synthetase</fullName>
    </alternativeName>
</protein>
<reference evidence="11" key="1">
    <citation type="submission" date="2020-11" db="EMBL/GenBank/DDBJ databases">
        <authorList>
            <person name="Tran Van P."/>
        </authorList>
    </citation>
    <scope>NUCLEOTIDE SEQUENCE</scope>
</reference>
<proteinExistence type="inferred from homology"/>
<dbReference type="CDD" id="cd00806">
    <property type="entry name" value="TrpRS_core"/>
    <property type="match status" value="1"/>
</dbReference>
<keyword evidence="8 10" id="KW-0030">Aminoacyl-tRNA synthetase</keyword>
<dbReference type="SUPFAM" id="SSF52374">
    <property type="entry name" value="Nucleotidylyl transferase"/>
    <property type="match status" value="1"/>
</dbReference>
<evidence type="ECO:0000256" key="4">
    <source>
        <dbReference type="ARBA" id="ARBA00022598"/>
    </source>
</evidence>
<dbReference type="PANTHER" id="PTHR43766:SF1">
    <property type="entry name" value="TRYPTOPHAN--TRNA LIGASE, MITOCHONDRIAL"/>
    <property type="match status" value="1"/>
</dbReference>
<dbReference type="PRINTS" id="PR01039">
    <property type="entry name" value="TRNASYNTHTRP"/>
</dbReference>
<comment type="subcellular location">
    <subcellularLocation>
        <location evidence="1">Mitochondrion</location>
    </subcellularLocation>
</comment>
<sequence>MIGTLHLGNYFGAIQQWVNLQNEGHDTFFSIVDLHSLTIPQTYSSRGEMYDRIMEVTACLLACGIDPSKSVLFQQSHVKEHVSLAWVLGCLTTLPRLGQLPQYKEKSATLKDIPLGLYTYPVLQSADILLYKAELVPVGSDQVQHVQLAQHLGRTFNTRFHSSLFPRPSSLILGLSFFHRTSHAFIYMVIEDEGGSRIRSLRCPEKKMSKSEADPKSRILLTDPPDLVREKVKKAVTDFISRLSYEPEKRAGVSNLLLLHSLVSGETIQDIVERVNSHGMDTGKYKGVVAEDIIGFLQPIQSRIRDYLNDPEYLRDTLKSGARKAESVARETWDQVTRVVGLSPS</sequence>
<dbReference type="PANTHER" id="PTHR43766">
    <property type="entry name" value="TRYPTOPHAN--TRNA LIGASE, MITOCHONDRIAL"/>
    <property type="match status" value="1"/>
</dbReference>
<organism evidence="11">
    <name type="scientific">Darwinula stevensoni</name>
    <dbReference type="NCBI Taxonomy" id="69355"/>
    <lineage>
        <taxon>Eukaryota</taxon>
        <taxon>Metazoa</taxon>
        <taxon>Ecdysozoa</taxon>
        <taxon>Arthropoda</taxon>
        <taxon>Crustacea</taxon>
        <taxon>Oligostraca</taxon>
        <taxon>Ostracoda</taxon>
        <taxon>Podocopa</taxon>
        <taxon>Podocopida</taxon>
        <taxon>Darwinulocopina</taxon>
        <taxon>Darwinuloidea</taxon>
        <taxon>Darwinulidae</taxon>
        <taxon>Darwinula</taxon>
    </lineage>
</organism>
<evidence type="ECO:0000256" key="1">
    <source>
        <dbReference type="ARBA" id="ARBA00004173"/>
    </source>
</evidence>
<evidence type="ECO:0000256" key="7">
    <source>
        <dbReference type="ARBA" id="ARBA00022917"/>
    </source>
</evidence>
<dbReference type="Pfam" id="PF00579">
    <property type="entry name" value="tRNA-synt_1b"/>
    <property type="match status" value="1"/>
</dbReference>
<dbReference type="GO" id="GO:0005759">
    <property type="term" value="C:mitochondrial matrix"/>
    <property type="evidence" value="ECO:0007669"/>
    <property type="project" value="TreeGrafter"/>
</dbReference>
<keyword evidence="6 10" id="KW-0067">ATP-binding</keyword>
<gene>
    <name evidence="11" type="ORF">DSTB1V02_LOCUS4574</name>
</gene>
<evidence type="ECO:0000256" key="6">
    <source>
        <dbReference type="ARBA" id="ARBA00022840"/>
    </source>
</evidence>
<evidence type="ECO:0000313" key="12">
    <source>
        <dbReference type="Proteomes" id="UP000677054"/>
    </source>
</evidence>
<keyword evidence="5 10" id="KW-0547">Nucleotide-binding</keyword>
<dbReference type="EMBL" id="CAJPEV010000685">
    <property type="protein sequence ID" value="CAG0887633.1"/>
    <property type="molecule type" value="Genomic_DNA"/>
</dbReference>
<dbReference type="FunFam" id="1.10.240.10:FF:000002">
    <property type="entry name" value="Tryptophan--tRNA ligase"/>
    <property type="match status" value="1"/>
</dbReference>
<evidence type="ECO:0000256" key="2">
    <source>
        <dbReference type="ARBA" id="ARBA00005594"/>
    </source>
</evidence>
<dbReference type="OrthoDB" id="15808at2759"/>
<dbReference type="EC" id="6.1.1.2" evidence="3"/>
<dbReference type="AlphaFoldDB" id="A0A7R8XCD1"/>
<accession>A0A7R8XCD1</accession>
<dbReference type="InterPro" id="IPR002306">
    <property type="entry name" value="Trp-tRNA-ligase"/>
</dbReference>
<dbReference type="Gene3D" id="3.40.50.620">
    <property type="entry name" value="HUPs"/>
    <property type="match status" value="1"/>
</dbReference>
<dbReference type="EMBL" id="LR900202">
    <property type="protein sequence ID" value="CAD7244687.1"/>
    <property type="molecule type" value="Genomic_DNA"/>
</dbReference>
<keyword evidence="7 10" id="KW-0648">Protein biosynthesis</keyword>
<dbReference type="GO" id="GO:0004830">
    <property type="term" value="F:tryptophan-tRNA ligase activity"/>
    <property type="evidence" value="ECO:0007669"/>
    <property type="project" value="UniProtKB-EC"/>
</dbReference>
<dbReference type="GO" id="GO:0005524">
    <property type="term" value="F:ATP binding"/>
    <property type="evidence" value="ECO:0007669"/>
    <property type="project" value="UniProtKB-KW"/>
</dbReference>
<dbReference type="GO" id="GO:0070183">
    <property type="term" value="P:mitochondrial tryptophanyl-tRNA aminoacylation"/>
    <property type="evidence" value="ECO:0007669"/>
    <property type="project" value="TreeGrafter"/>
</dbReference>
<dbReference type="Proteomes" id="UP000677054">
    <property type="component" value="Unassembled WGS sequence"/>
</dbReference>
<dbReference type="Gene3D" id="1.10.240.10">
    <property type="entry name" value="Tyrosyl-Transfer RNA Synthetase"/>
    <property type="match status" value="1"/>
</dbReference>
<evidence type="ECO:0000256" key="9">
    <source>
        <dbReference type="ARBA" id="ARBA00030268"/>
    </source>
</evidence>
<name>A0A7R8XCD1_9CRUS</name>
<dbReference type="InterPro" id="IPR014729">
    <property type="entry name" value="Rossmann-like_a/b/a_fold"/>
</dbReference>
<keyword evidence="4 10" id="KW-0436">Ligase</keyword>
<dbReference type="InterPro" id="IPR050203">
    <property type="entry name" value="Trp-tRNA_synthetase"/>
</dbReference>
<evidence type="ECO:0000256" key="5">
    <source>
        <dbReference type="ARBA" id="ARBA00022741"/>
    </source>
</evidence>
<evidence type="ECO:0000313" key="11">
    <source>
        <dbReference type="EMBL" id="CAD7244687.1"/>
    </source>
</evidence>
<keyword evidence="12" id="KW-1185">Reference proteome</keyword>
<comment type="similarity">
    <text evidence="2 10">Belongs to the class-I aminoacyl-tRNA synthetase family.</text>
</comment>
<evidence type="ECO:0000256" key="8">
    <source>
        <dbReference type="ARBA" id="ARBA00023146"/>
    </source>
</evidence>